<reference evidence="2 3" key="1">
    <citation type="submission" date="2019-10" db="EMBL/GenBank/DDBJ databases">
        <title>Prolixibacter strains distinguished by the presence of nitrate reductase genes were adept at nitrate-dependent anaerobic corrosion of metallic iron and carbon steel.</title>
        <authorList>
            <person name="Iino T."/>
            <person name="Shono N."/>
            <person name="Ito K."/>
            <person name="Nakamura R."/>
            <person name="Sueoka K."/>
            <person name="Harayama S."/>
            <person name="Ohkuma M."/>
        </authorList>
    </citation>
    <scope>NUCLEOTIDE SEQUENCE [LARGE SCALE GENOMIC DNA]</scope>
    <source>
        <strain evidence="2 3">JCM 13498</strain>
    </source>
</reference>
<gene>
    <name evidence="2" type="ORF">PbJCM13498_31950</name>
</gene>
<protein>
    <recommendedName>
        <fullName evidence="1">N-acetyltransferase domain-containing protein</fullName>
    </recommendedName>
</protein>
<dbReference type="EMBL" id="BLAX01000001">
    <property type="protein sequence ID" value="GET34332.1"/>
    <property type="molecule type" value="Genomic_DNA"/>
</dbReference>
<dbReference type="AlphaFoldDB" id="A0A5M4B2I9"/>
<sequence>MLRLKTARLNIRDVEESDFDKLLRIYNRKENMLYVSDGNYHWSKEQLIAKYRKFNQTVKDGYGIFSVELKATNQFIGEAGLFNSFDNLSVLELGYIIDSVFWQQGFGTEICQGLIDYAFGNLKTKRLIARMYAANLSSIRVSEKCGMKKVKNGFTPNGREFLEYAISR</sequence>
<dbReference type="Pfam" id="PF13302">
    <property type="entry name" value="Acetyltransf_3"/>
    <property type="match status" value="1"/>
</dbReference>
<dbReference type="SUPFAM" id="SSF55729">
    <property type="entry name" value="Acyl-CoA N-acyltransferases (Nat)"/>
    <property type="match status" value="1"/>
</dbReference>
<dbReference type="InterPro" id="IPR000182">
    <property type="entry name" value="GNAT_dom"/>
</dbReference>
<evidence type="ECO:0000313" key="3">
    <source>
        <dbReference type="Proteomes" id="UP000391834"/>
    </source>
</evidence>
<organism evidence="2 3">
    <name type="scientific">Prolixibacter bellariivorans</name>
    <dbReference type="NCBI Taxonomy" id="314319"/>
    <lineage>
        <taxon>Bacteria</taxon>
        <taxon>Pseudomonadati</taxon>
        <taxon>Bacteroidota</taxon>
        <taxon>Bacteroidia</taxon>
        <taxon>Marinilabiliales</taxon>
        <taxon>Prolixibacteraceae</taxon>
        <taxon>Prolixibacter</taxon>
    </lineage>
</organism>
<comment type="caution">
    <text evidence="2">The sequence shown here is derived from an EMBL/GenBank/DDBJ whole genome shotgun (WGS) entry which is preliminary data.</text>
</comment>
<dbReference type="InterPro" id="IPR051531">
    <property type="entry name" value="N-acetyltransferase"/>
</dbReference>
<dbReference type="GO" id="GO:0016747">
    <property type="term" value="F:acyltransferase activity, transferring groups other than amino-acyl groups"/>
    <property type="evidence" value="ECO:0007669"/>
    <property type="project" value="InterPro"/>
</dbReference>
<accession>A0A5M4B2I9</accession>
<dbReference type="Proteomes" id="UP000391834">
    <property type="component" value="Unassembled WGS sequence"/>
</dbReference>
<dbReference type="OrthoDB" id="9788916at2"/>
<evidence type="ECO:0000313" key="2">
    <source>
        <dbReference type="EMBL" id="GET34332.1"/>
    </source>
</evidence>
<dbReference type="PANTHER" id="PTHR43792">
    <property type="entry name" value="GNAT FAMILY, PUTATIVE (AFU_ORTHOLOGUE AFUA_3G00765)-RELATED-RELATED"/>
    <property type="match status" value="1"/>
</dbReference>
<dbReference type="Gene3D" id="3.40.630.30">
    <property type="match status" value="1"/>
</dbReference>
<dbReference type="RefSeq" id="WP_025864652.1">
    <property type="nucleotide sequence ID" value="NZ_BLAX01000001.1"/>
</dbReference>
<dbReference type="InterPro" id="IPR016181">
    <property type="entry name" value="Acyl_CoA_acyltransferase"/>
</dbReference>
<proteinExistence type="predicted"/>
<keyword evidence="3" id="KW-1185">Reference proteome</keyword>
<dbReference type="PROSITE" id="PS51186">
    <property type="entry name" value="GNAT"/>
    <property type="match status" value="1"/>
</dbReference>
<dbReference type="PANTHER" id="PTHR43792:SF1">
    <property type="entry name" value="N-ACETYLTRANSFERASE DOMAIN-CONTAINING PROTEIN"/>
    <property type="match status" value="1"/>
</dbReference>
<evidence type="ECO:0000259" key="1">
    <source>
        <dbReference type="PROSITE" id="PS51186"/>
    </source>
</evidence>
<feature type="domain" description="N-acetyltransferase" evidence="1">
    <location>
        <begin position="9"/>
        <end position="168"/>
    </location>
</feature>
<name>A0A5M4B2I9_9BACT</name>